<feature type="compositionally biased region" description="Basic residues" evidence="1">
    <location>
        <begin position="10"/>
        <end position="19"/>
    </location>
</feature>
<proteinExistence type="predicted"/>
<feature type="region of interest" description="Disordered" evidence="1">
    <location>
        <begin position="1"/>
        <end position="20"/>
    </location>
</feature>
<dbReference type="AlphaFoldDB" id="A0A7W7GMV7"/>
<evidence type="ECO:0000256" key="1">
    <source>
        <dbReference type="SAM" id="MobiDB-lite"/>
    </source>
</evidence>
<comment type="caution">
    <text evidence="2">The sequence shown here is derived from an EMBL/GenBank/DDBJ whole genome shotgun (WGS) entry which is preliminary data.</text>
</comment>
<keyword evidence="3" id="KW-1185">Reference proteome</keyword>
<gene>
    <name evidence="2" type="ORF">HDA30_000537</name>
</gene>
<evidence type="ECO:0000313" key="3">
    <source>
        <dbReference type="Proteomes" id="UP000540191"/>
    </source>
</evidence>
<feature type="region of interest" description="Disordered" evidence="1">
    <location>
        <begin position="127"/>
        <end position="153"/>
    </location>
</feature>
<keyword evidence="2" id="KW-0808">Transferase</keyword>
<dbReference type="RefSeq" id="WP_343059282.1">
    <property type="nucleotide sequence ID" value="NZ_JACHNA010000001.1"/>
</dbReference>
<evidence type="ECO:0000313" key="2">
    <source>
        <dbReference type="EMBL" id="MBB4735029.1"/>
    </source>
</evidence>
<dbReference type="GO" id="GO:0016740">
    <property type="term" value="F:transferase activity"/>
    <property type="evidence" value="ECO:0007669"/>
    <property type="project" value="UniProtKB-KW"/>
</dbReference>
<dbReference type="SUPFAM" id="SSF53756">
    <property type="entry name" value="UDP-Glycosyltransferase/glycogen phosphorylase"/>
    <property type="match status" value="1"/>
</dbReference>
<accession>A0A7W7GMV7</accession>
<sequence>MSEPSSSVRRLARAARTRGTRITGDARRALRRRLDLGESLTRHARGLPDPPARLWPAEPDAPIDRGLLPTPLPPAPSLLRWLGLPDRLSADASIGAQDVLLLVLPPGGPGQAGSVRLSELLDARHGAASWGPNASGTDSSGRRSRSASRTVVVTQGAVPTPPADLRRRGVRWVHEPAPGHRAALAGLAERVVLVGPRETGQHGAWHRVAQAAHRPVLDVAALGELDPSAWPLHRGDQHWPTADSLRDAGRSGRLAQLDDALTSGSATAPLPTPERPSARVIAEPRRVVVAGHDLKFAAGLVDHLRGAGHEVRIDRWHGHARHDVDASRALAGWADVVLCEWMLGNAVWYSRHAPRRVRVTARAHLQEVTTDFPARVRHARLDAVVAVAGHVRAALVRDHGVPAARTLVVPNAVQLPGPSPRRQELSTTRRHTLGLVGMLPARKGLHRALDVAAALSQADPETPWRLRVRGHRPDESGWMSGREAERAYYARQFSRCEHAPLSEAVAFDPHGPDMTAWYERVGVALSVSDFESFHFTLPDAALAGAVPLALAWPGADLIYPRHWLAADVDQLTALIREATATEDVRRERAADAAAFVREHLADRVVLPRLADAVLGTR</sequence>
<protein>
    <submittedName>
        <fullName evidence="2">Glycosyltransferase involved in cell wall biosynthesis</fullName>
    </submittedName>
</protein>
<organism evidence="2 3">
    <name type="scientific">Micrococcus cohnii</name>
    <dbReference type="NCBI Taxonomy" id="993416"/>
    <lineage>
        <taxon>Bacteria</taxon>
        <taxon>Bacillati</taxon>
        <taxon>Actinomycetota</taxon>
        <taxon>Actinomycetes</taxon>
        <taxon>Micrococcales</taxon>
        <taxon>Micrococcaceae</taxon>
        <taxon>Micrococcus</taxon>
    </lineage>
</organism>
<dbReference type="Gene3D" id="3.40.50.2000">
    <property type="entry name" value="Glycogen Phosphorylase B"/>
    <property type="match status" value="2"/>
</dbReference>
<reference evidence="2 3" key="1">
    <citation type="submission" date="2020-08" db="EMBL/GenBank/DDBJ databases">
        <title>Sequencing the genomes of 1000 actinobacteria strains.</title>
        <authorList>
            <person name="Klenk H.-P."/>
        </authorList>
    </citation>
    <scope>NUCLEOTIDE SEQUENCE [LARGE SCALE GENOMIC DNA]</scope>
    <source>
        <strain evidence="2 3">DSM 23974</strain>
    </source>
</reference>
<name>A0A7W7GMV7_9MICC</name>
<dbReference type="EMBL" id="JACHNA010000001">
    <property type="protein sequence ID" value="MBB4735029.1"/>
    <property type="molecule type" value="Genomic_DNA"/>
</dbReference>
<dbReference type="Proteomes" id="UP000540191">
    <property type="component" value="Unassembled WGS sequence"/>
</dbReference>